<dbReference type="GO" id="GO:0004410">
    <property type="term" value="F:homocitrate synthase activity"/>
    <property type="evidence" value="ECO:0007669"/>
    <property type="project" value="TreeGrafter"/>
</dbReference>
<dbReference type="InterPro" id="IPR054691">
    <property type="entry name" value="LeuA/HCS_post-cat"/>
</dbReference>
<comment type="caution">
    <text evidence="3">The sequence shown here is derived from an EMBL/GenBank/DDBJ whole genome shotgun (WGS) entry which is preliminary data.</text>
</comment>
<organism evidence="3 4">
    <name type="scientific">Letharia lupina</name>
    <dbReference type="NCBI Taxonomy" id="560253"/>
    <lineage>
        <taxon>Eukaryota</taxon>
        <taxon>Fungi</taxon>
        <taxon>Dikarya</taxon>
        <taxon>Ascomycota</taxon>
        <taxon>Pezizomycotina</taxon>
        <taxon>Lecanoromycetes</taxon>
        <taxon>OSLEUM clade</taxon>
        <taxon>Lecanoromycetidae</taxon>
        <taxon>Lecanorales</taxon>
        <taxon>Lecanorineae</taxon>
        <taxon>Parmeliaceae</taxon>
        <taxon>Letharia</taxon>
    </lineage>
</organism>
<dbReference type="AlphaFoldDB" id="A0A8H6CBL3"/>
<dbReference type="Gene3D" id="1.10.238.260">
    <property type="match status" value="1"/>
</dbReference>
<dbReference type="GO" id="GO:0019878">
    <property type="term" value="P:lysine biosynthetic process via aminoadipic acid"/>
    <property type="evidence" value="ECO:0007669"/>
    <property type="project" value="TreeGrafter"/>
</dbReference>
<dbReference type="SUPFAM" id="SSF51569">
    <property type="entry name" value="Aldolase"/>
    <property type="match status" value="1"/>
</dbReference>
<evidence type="ECO:0000313" key="4">
    <source>
        <dbReference type="Proteomes" id="UP000593566"/>
    </source>
</evidence>
<accession>A0A8H6CBL3</accession>
<dbReference type="GeneID" id="59331283"/>
<dbReference type="InterPro" id="IPR013785">
    <property type="entry name" value="Aldolase_TIM"/>
</dbReference>
<name>A0A8H6CBL3_9LECA</name>
<dbReference type="RefSeq" id="XP_037149874.1">
    <property type="nucleotide sequence ID" value="XM_037293796.1"/>
</dbReference>
<dbReference type="GO" id="GO:0005739">
    <property type="term" value="C:mitochondrion"/>
    <property type="evidence" value="ECO:0007669"/>
    <property type="project" value="TreeGrafter"/>
</dbReference>
<keyword evidence="4" id="KW-1185">Reference proteome</keyword>
<dbReference type="PANTHER" id="PTHR10277:SF48">
    <property type="entry name" value="HOMOCITRATE SYNTHASE, CYTOSOLIC ISOZYME-RELATED"/>
    <property type="match status" value="1"/>
</dbReference>
<dbReference type="Gene3D" id="3.20.20.70">
    <property type="entry name" value="Aldolase class I"/>
    <property type="match status" value="1"/>
</dbReference>
<evidence type="ECO:0000259" key="2">
    <source>
        <dbReference type="Pfam" id="PF22617"/>
    </source>
</evidence>
<dbReference type="EMBL" id="JACCJB010000016">
    <property type="protein sequence ID" value="KAF6220439.1"/>
    <property type="molecule type" value="Genomic_DNA"/>
</dbReference>
<dbReference type="InterPro" id="IPR050073">
    <property type="entry name" value="2-IPM_HCS-like"/>
</dbReference>
<keyword evidence="1" id="KW-0808">Transferase</keyword>
<gene>
    <name evidence="3" type="ORF">HO133_002871</name>
</gene>
<evidence type="ECO:0000256" key="1">
    <source>
        <dbReference type="ARBA" id="ARBA00022679"/>
    </source>
</evidence>
<dbReference type="Pfam" id="PF22617">
    <property type="entry name" value="HCS_D2"/>
    <property type="match status" value="1"/>
</dbReference>
<evidence type="ECO:0000313" key="3">
    <source>
        <dbReference type="EMBL" id="KAF6220439.1"/>
    </source>
</evidence>
<reference evidence="3 4" key="1">
    <citation type="journal article" date="2020" name="Genomics">
        <title>Complete, high-quality genomes from long-read metagenomic sequencing of two wolf lichen thalli reveals enigmatic genome architecture.</title>
        <authorList>
            <person name="McKenzie S.K."/>
            <person name="Walston R.F."/>
            <person name="Allen J.L."/>
        </authorList>
    </citation>
    <scope>NUCLEOTIDE SEQUENCE [LARGE SCALE GENOMIC DNA]</scope>
    <source>
        <strain evidence="3">WasteWater1</strain>
    </source>
</reference>
<proteinExistence type="predicted"/>
<dbReference type="PANTHER" id="PTHR10277">
    <property type="entry name" value="HOMOCITRATE SYNTHASE-RELATED"/>
    <property type="match status" value="1"/>
</dbReference>
<protein>
    <recommendedName>
        <fullName evidence="2">2-isopropylmalate synthase/homocitrate synthase post-catalytic domain-containing protein</fullName>
    </recommendedName>
</protein>
<sequence length="309" mass="34225">MHNARIAVERGVDRVDVVNKGLEIRSSTEDSFRNNLADVLSIHSLVDKVGVTSVSLGQQGVSFSLAFATTSEQQTVGVATAREVCDLVWVSLPAVTNTMLMTSRRSLRGAVQCEIECDFHNYTDCAIANAFSALEAGARMLTIDREYDLTKLKRVRDLVTSAIEVNVPFNNPGKSSCAFTHEAGIHAKANPATYEIINPRLRCAAQRALSERIDGLECDQLGLPMTDSQTKQCTVKVNVMADVRRLAFEGTDAIIRAIYDNLNRVSEKPLLAHMTMAEKKELARKEMELHMEPEKRRLDRIVDSQARSS</sequence>
<feature type="domain" description="2-isopropylmalate synthase/homocitrate synthase post-catalytic" evidence="2">
    <location>
        <begin position="176"/>
        <end position="244"/>
    </location>
</feature>
<dbReference type="Proteomes" id="UP000593566">
    <property type="component" value="Unassembled WGS sequence"/>
</dbReference>